<proteinExistence type="inferred from homology"/>
<dbReference type="Pfam" id="PF02527">
    <property type="entry name" value="GidB"/>
    <property type="match status" value="1"/>
</dbReference>
<keyword evidence="2 6" id="KW-0698">rRNA processing</keyword>
<dbReference type="GO" id="GO:0070043">
    <property type="term" value="F:rRNA (guanine-N7-)-methyltransferase activity"/>
    <property type="evidence" value="ECO:0007669"/>
    <property type="project" value="UniProtKB-UniRule"/>
</dbReference>
<dbReference type="Gene3D" id="3.40.50.150">
    <property type="entry name" value="Vaccinia Virus protein VP39"/>
    <property type="match status" value="1"/>
</dbReference>
<keyword evidence="5 6" id="KW-0949">S-adenosyl-L-methionine</keyword>
<feature type="binding site" evidence="6">
    <location>
        <begin position="134"/>
        <end position="135"/>
    </location>
    <ligand>
        <name>S-adenosyl-L-methionine</name>
        <dbReference type="ChEBI" id="CHEBI:59789"/>
    </ligand>
</feature>
<comment type="subcellular location">
    <subcellularLocation>
        <location evidence="6">Cytoplasm</location>
    </subcellularLocation>
</comment>
<dbReference type="HAMAP" id="MF_00074">
    <property type="entry name" value="16SrRNA_methyltr_G"/>
    <property type="match status" value="1"/>
</dbReference>
<reference evidence="7 8" key="1">
    <citation type="journal article" date="2019" name="Nat. Microbiol.">
        <title>Mediterranean grassland soil C-N compound turnover is dependent on rainfall and depth, and is mediated by genomically divergent microorganisms.</title>
        <authorList>
            <person name="Diamond S."/>
            <person name="Andeer P.F."/>
            <person name="Li Z."/>
            <person name="Crits-Christoph A."/>
            <person name="Burstein D."/>
            <person name="Anantharaman K."/>
            <person name="Lane K.R."/>
            <person name="Thomas B.C."/>
            <person name="Pan C."/>
            <person name="Northen T.R."/>
            <person name="Banfield J.F."/>
        </authorList>
    </citation>
    <scope>NUCLEOTIDE SEQUENCE [LARGE SCALE GENOMIC DNA]</scope>
    <source>
        <strain evidence="7">NP_8</strain>
    </source>
</reference>
<dbReference type="Proteomes" id="UP000318834">
    <property type="component" value="Unassembled WGS sequence"/>
</dbReference>
<dbReference type="SUPFAM" id="SSF53335">
    <property type="entry name" value="S-adenosyl-L-methionine-dependent methyltransferases"/>
    <property type="match status" value="1"/>
</dbReference>
<dbReference type="EC" id="2.1.1.-" evidence="6"/>
<evidence type="ECO:0000256" key="1">
    <source>
        <dbReference type="ARBA" id="ARBA00022490"/>
    </source>
</evidence>
<dbReference type="GO" id="GO:0005829">
    <property type="term" value="C:cytosol"/>
    <property type="evidence" value="ECO:0007669"/>
    <property type="project" value="TreeGrafter"/>
</dbReference>
<dbReference type="AlphaFoldDB" id="A0A537J168"/>
<dbReference type="NCBIfam" id="TIGR00138">
    <property type="entry name" value="rsmG_gidB"/>
    <property type="match status" value="1"/>
</dbReference>
<feature type="binding site" evidence="6">
    <location>
        <position position="89"/>
    </location>
    <ligand>
        <name>S-adenosyl-L-methionine</name>
        <dbReference type="ChEBI" id="CHEBI:59789"/>
    </ligand>
</feature>
<organism evidence="7 8">
    <name type="scientific">Candidatus Segetimicrobium genomatis</name>
    <dbReference type="NCBI Taxonomy" id="2569760"/>
    <lineage>
        <taxon>Bacteria</taxon>
        <taxon>Bacillati</taxon>
        <taxon>Candidatus Sysuimicrobiota</taxon>
        <taxon>Candidatus Sysuimicrobiia</taxon>
        <taxon>Candidatus Sysuimicrobiales</taxon>
        <taxon>Candidatus Segetimicrobiaceae</taxon>
        <taxon>Candidatus Segetimicrobium</taxon>
    </lineage>
</organism>
<feature type="binding site" evidence="6">
    <location>
        <position position="153"/>
    </location>
    <ligand>
        <name>S-adenosyl-L-methionine</name>
        <dbReference type="ChEBI" id="CHEBI:59789"/>
    </ligand>
</feature>
<sequence>MRRLRVTSEIFEALEPAAAILGRPLTTGQREQIVRYLALLAEWSKKARLTTITRPLDAVRLHILDSLLCVQAGIPQGASVLDVGSGGGLPGIPLKIARPDLVVTLLEAAWKKAAFLEVAVVELELSVAIVGSRAEEAAHQPKLREQFDVVVARAVAPLPALGELTLPFVRVGGKAILLKGPGVGREIDPGRRAAALLGGGEWRIHYAELPGGVRRAVVEVTKVAATPPAYPRRPGVPVKRPLGL</sequence>
<protein>
    <recommendedName>
        <fullName evidence="6">Ribosomal RNA small subunit methyltransferase G</fullName>
        <ecNumber evidence="6">2.1.1.-</ecNumber>
    </recommendedName>
    <alternativeName>
        <fullName evidence="6">16S rRNA 7-methylguanosine methyltransferase</fullName>
        <shortName evidence="6">16S rRNA m7G methyltransferase</shortName>
    </alternativeName>
</protein>
<comment type="caution">
    <text evidence="6">Lacks conserved residue(s) required for the propagation of feature annotation.</text>
</comment>
<keyword evidence="1 6" id="KW-0963">Cytoplasm</keyword>
<gene>
    <name evidence="6 7" type="primary">rsmG</name>
    <name evidence="7" type="ORF">E6H05_00500</name>
</gene>
<evidence type="ECO:0000256" key="5">
    <source>
        <dbReference type="ARBA" id="ARBA00022691"/>
    </source>
</evidence>
<keyword evidence="4 6" id="KW-0808">Transferase</keyword>
<dbReference type="InterPro" id="IPR029063">
    <property type="entry name" value="SAM-dependent_MTases_sf"/>
</dbReference>
<evidence type="ECO:0000256" key="6">
    <source>
        <dbReference type="HAMAP-Rule" id="MF_00074"/>
    </source>
</evidence>
<evidence type="ECO:0000313" key="7">
    <source>
        <dbReference type="EMBL" id="TMI77301.1"/>
    </source>
</evidence>
<evidence type="ECO:0000256" key="3">
    <source>
        <dbReference type="ARBA" id="ARBA00022603"/>
    </source>
</evidence>
<keyword evidence="3 6" id="KW-0489">Methyltransferase</keyword>
<dbReference type="PANTHER" id="PTHR31760:SF0">
    <property type="entry name" value="S-ADENOSYL-L-METHIONINE-DEPENDENT METHYLTRANSFERASES SUPERFAMILY PROTEIN"/>
    <property type="match status" value="1"/>
</dbReference>
<comment type="caution">
    <text evidence="7">The sequence shown here is derived from an EMBL/GenBank/DDBJ whole genome shotgun (WGS) entry which is preliminary data.</text>
</comment>
<evidence type="ECO:0000256" key="2">
    <source>
        <dbReference type="ARBA" id="ARBA00022552"/>
    </source>
</evidence>
<comment type="function">
    <text evidence="6">Specifically methylates the N7 position of a guanine in 16S rRNA.</text>
</comment>
<feature type="binding site" evidence="6">
    <location>
        <position position="84"/>
    </location>
    <ligand>
        <name>S-adenosyl-L-methionine</name>
        <dbReference type="ChEBI" id="CHEBI:59789"/>
    </ligand>
</feature>
<evidence type="ECO:0000256" key="4">
    <source>
        <dbReference type="ARBA" id="ARBA00022679"/>
    </source>
</evidence>
<accession>A0A537J168</accession>
<dbReference type="InterPro" id="IPR003682">
    <property type="entry name" value="rRNA_ssu_MeTfrase_G"/>
</dbReference>
<comment type="similarity">
    <text evidence="6">Belongs to the methyltransferase superfamily. RNA methyltransferase RsmG family.</text>
</comment>
<dbReference type="EMBL" id="VBAP01000004">
    <property type="protein sequence ID" value="TMI77301.1"/>
    <property type="molecule type" value="Genomic_DNA"/>
</dbReference>
<evidence type="ECO:0000313" key="8">
    <source>
        <dbReference type="Proteomes" id="UP000318834"/>
    </source>
</evidence>
<name>A0A537J168_9BACT</name>
<dbReference type="PANTHER" id="PTHR31760">
    <property type="entry name" value="S-ADENOSYL-L-METHIONINE-DEPENDENT METHYLTRANSFERASES SUPERFAMILY PROTEIN"/>
    <property type="match status" value="1"/>
</dbReference>